<dbReference type="AlphaFoldDB" id="M6VVW6"/>
<proteinExistence type="predicted"/>
<dbReference type="Proteomes" id="UP000012149">
    <property type="component" value="Unassembled WGS sequence"/>
</dbReference>
<gene>
    <name evidence="1" type="ORF">LEP1GSC161_1395</name>
</gene>
<sequence>MRIKRISIWNQLESGKEFFPIFSFLEIVFVVEEDWLSNFASSDRKDELILQERRLCDRAEFSDFFPAN</sequence>
<organism evidence="1 2">
    <name type="scientific">Leptospira santarosai str. CBC1416</name>
    <dbReference type="NCBI Taxonomy" id="1193059"/>
    <lineage>
        <taxon>Bacteria</taxon>
        <taxon>Pseudomonadati</taxon>
        <taxon>Spirochaetota</taxon>
        <taxon>Spirochaetia</taxon>
        <taxon>Leptospirales</taxon>
        <taxon>Leptospiraceae</taxon>
        <taxon>Leptospira</taxon>
    </lineage>
</organism>
<dbReference type="EMBL" id="AKWE02000129">
    <property type="protein sequence ID" value="EMO57159.1"/>
    <property type="molecule type" value="Genomic_DNA"/>
</dbReference>
<evidence type="ECO:0000313" key="1">
    <source>
        <dbReference type="EMBL" id="EMO57159.1"/>
    </source>
</evidence>
<comment type="caution">
    <text evidence="1">The sequence shown here is derived from an EMBL/GenBank/DDBJ whole genome shotgun (WGS) entry which is preliminary data.</text>
</comment>
<accession>M6VVW6</accession>
<reference evidence="1 2" key="1">
    <citation type="submission" date="2013-01" db="EMBL/GenBank/DDBJ databases">
        <authorList>
            <person name="Harkins D.M."/>
            <person name="Durkin A.S."/>
            <person name="Brinkac L.M."/>
            <person name="Haft D.H."/>
            <person name="Selengut J.D."/>
            <person name="Sanka R."/>
            <person name="DePew J."/>
            <person name="Purushe J."/>
            <person name="Matthias M.A."/>
            <person name="Vinetz J.M."/>
            <person name="Sutton G.G."/>
            <person name="Nierman W.C."/>
            <person name="Fouts D.E."/>
        </authorList>
    </citation>
    <scope>NUCLEOTIDE SEQUENCE [LARGE SCALE GENOMIC DNA]</scope>
    <source>
        <strain evidence="1 2">CBC1416</strain>
    </source>
</reference>
<protein>
    <submittedName>
        <fullName evidence="1">Uncharacterized protein</fullName>
    </submittedName>
</protein>
<name>M6VVW6_9LEPT</name>
<evidence type="ECO:0000313" key="2">
    <source>
        <dbReference type="Proteomes" id="UP000012149"/>
    </source>
</evidence>